<keyword evidence="6" id="KW-0812">Transmembrane</keyword>
<dbReference type="Pfam" id="PF04434">
    <property type="entry name" value="SWIM"/>
    <property type="match status" value="1"/>
</dbReference>
<feature type="transmembrane region" description="Helical" evidence="6">
    <location>
        <begin position="458"/>
        <end position="486"/>
    </location>
</feature>
<dbReference type="KEGG" id="cam:101499422"/>
<evidence type="ECO:0000259" key="8">
    <source>
        <dbReference type="PROSITE" id="PS50966"/>
    </source>
</evidence>
<evidence type="ECO:0000256" key="5">
    <source>
        <dbReference type="SAM" id="MobiDB-lite"/>
    </source>
</evidence>
<evidence type="ECO:0000256" key="4">
    <source>
        <dbReference type="PROSITE-ProRule" id="PRU00047"/>
    </source>
</evidence>
<dbReference type="SMART" id="SM00575">
    <property type="entry name" value="ZnF_PMZ"/>
    <property type="match status" value="1"/>
</dbReference>
<keyword evidence="6" id="KW-0472">Membrane</keyword>
<dbReference type="PROSITE" id="PS50966">
    <property type="entry name" value="ZF_SWIM"/>
    <property type="match status" value="1"/>
</dbReference>
<evidence type="ECO:0000313" key="9">
    <source>
        <dbReference type="Proteomes" id="UP000087171"/>
    </source>
</evidence>
<keyword evidence="3" id="KW-0862">Zinc</keyword>
<keyword evidence="2 4" id="KW-0863">Zinc-finger</keyword>
<gene>
    <name evidence="10" type="primary">LOC101499422</name>
</gene>
<protein>
    <submittedName>
        <fullName evidence="10">Uncharacterized protein LOC101499422</fullName>
    </submittedName>
</protein>
<dbReference type="InterPro" id="IPR018289">
    <property type="entry name" value="MULE_transposase_dom"/>
</dbReference>
<evidence type="ECO:0000259" key="7">
    <source>
        <dbReference type="PROSITE" id="PS50158"/>
    </source>
</evidence>
<evidence type="ECO:0000256" key="2">
    <source>
        <dbReference type="ARBA" id="ARBA00022771"/>
    </source>
</evidence>
<dbReference type="Pfam" id="PF10551">
    <property type="entry name" value="MULE"/>
    <property type="match status" value="1"/>
</dbReference>
<evidence type="ECO:0000256" key="3">
    <source>
        <dbReference type="ARBA" id="ARBA00022833"/>
    </source>
</evidence>
<feature type="compositionally biased region" description="Polar residues" evidence="5">
    <location>
        <begin position="604"/>
        <end position="620"/>
    </location>
</feature>
<proteinExistence type="predicted"/>
<reference evidence="9" key="1">
    <citation type="journal article" date="2013" name="Nat. Biotechnol.">
        <title>Draft genome sequence of chickpea (Cicer arietinum) provides a resource for trait improvement.</title>
        <authorList>
            <person name="Varshney R.K."/>
            <person name="Song C."/>
            <person name="Saxena R.K."/>
            <person name="Azam S."/>
            <person name="Yu S."/>
            <person name="Sharpe A.G."/>
            <person name="Cannon S."/>
            <person name="Baek J."/>
            <person name="Rosen B.D."/>
            <person name="Tar'an B."/>
            <person name="Millan T."/>
            <person name="Zhang X."/>
            <person name="Ramsay L.D."/>
            <person name="Iwata A."/>
            <person name="Wang Y."/>
            <person name="Nelson W."/>
            <person name="Farmer A.D."/>
            <person name="Gaur P.M."/>
            <person name="Soderlund C."/>
            <person name="Penmetsa R.V."/>
            <person name="Xu C."/>
            <person name="Bharti A.K."/>
            <person name="He W."/>
            <person name="Winter P."/>
            <person name="Zhao S."/>
            <person name="Hane J.K."/>
            <person name="Carrasquilla-Garcia N."/>
            <person name="Condie J.A."/>
            <person name="Upadhyaya H.D."/>
            <person name="Luo M.C."/>
            <person name="Thudi M."/>
            <person name="Gowda C.L."/>
            <person name="Singh N.P."/>
            <person name="Lichtenzveig J."/>
            <person name="Gali K.K."/>
            <person name="Rubio J."/>
            <person name="Nadarajan N."/>
            <person name="Dolezel J."/>
            <person name="Bansal K.C."/>
            <person name="Xu X."/>
            <person name="Edwards D."/>
            <person name="Zhang G."/>
            <person name="Kahl G."/>
            <person name="Gil J."/>
            <person name="Singh K.B."/>
            <person name="Datta S.K."/>
            <person name="Jackson S.A."/>
            <person name="Wang J."/>
            <person name="Cook D.R."/>
        </authorList>
    </citation>
    <scope>NUCLEOTIDE SEQUENCE [LARGE SCALE GENOMIC DNA]</scope>
    <source>
        <strain evidence="9">cv. CDC Frontier</strain>
    </source>
</reference>
<evidence type="ECO:0000313" key="10">
    <source>
        <dbReference type="RefSeq" id="XP_027192265.1"/>
    </source>
</evidence>
<dbReference type="Proteomes" id="UP000087171">
    <property type="component" value="Chromosome Ca1"/>
</dbReference>
<evidence type="ECO:0000256" key="1">
    <source>
        <dbReference type="ARBA" id="ARBA00022723"/>
    </source>
</evidence>
<keyword evidence="6" id="KW-1133">Transmembrane helix</keyword>
<keyword evidence="9" id="KW-1185">Reference proteome</keyword>
<feature type="domain" description="CCHC-type" evidence="7">
    <location>
        <begin position="552"/>
        <end position="567"/>
    </location>
</feature>
<dbReference type="RefSeq" id="XP_027192265.1">
    <property type="nucleotide sequence ID" value="XM_027336464.1"/>
</dbReference>
<feature type="compositionally biased region" description="Basic residues" evidence="5">
    <location>
        <begin position="523"/>
        <end position="532"/>
    </location>
</feature>
<dbReference type="STRING" id="3827.A0A3Q7YGH8"/>
<accession>A0A3Q7YGH8</accession>
<dbReference type="InterPro" id="IPR001878">
    <property type="entry name" value="Znf_CCHC"/>
</dbReference>
<dbReference type="InterPro" id="IPR006564">
    <property type="entry name" value="Znf_PMZ"/>
</dbReference>
<evidence type="ECO:0000256" key="6">
    <source>
        <dbReference type="SAM" id="Phobius"/>
    </source>
</evidence>
<dbReference type="PANTHER" id="PTHR31973">
    <property type="entry name" value="POLYPROTEIN, PUTATIVE-RELATED"/>
    <property type="match status" value="1"/>
</dbReference>
<keyword evidence="1" id="KW-0479">Metal-binding</keyword>
<name>A0A3Q7YGH8_CICAR</name>
<dbReference type="OrthoDB" id="1646772at2759"/>
<organism evidence="9 10">
    <name type="scientific">Cicer arietinum</name>
    <name type="common">Chickpea</name>
    <name type="synonym">Garbanzo</name>
    <dbReference type="NCBI Taxonomy" id="3827"/>
    <lineage>
        <taxon>Eukaryota</taxon>
        <taxon>Viridiplantae</taxon>
        <taxon>Streptophyta</taxon>
        <taxon>Embryophyta</taxon>
        <taxon>Tracheophyta</taxon>
        <taxon>Spermatophyta</taxon>
        <taxon>Magnoliopsida</taxon>
        <taxon>eudicotyledons</taxon>
        <taxon>Gunneridae</taxon>
        <taxon>Pentapetalae</taxon>
        <taxon>rosids</taxon>
        <taxon>fabids</taxon>
        <taxon>Fabales</taxon>
        <taxon>Fabaceae</taxon>
        <taxon>Papilionoideae</taxon>
        <taxon>50 kb inversion clade</taxon>
        <taxon>NPAAA clade</taxon>
        <taxon>Hologalegina</taxon>
        <taxon>IRL clade</taxon>
        <taxon>Cicereae</taxon>
        <taxon>Cicer</taxon>
    </lineage>
</organism>
<dbReference type="PROSITE" id="PS50158">
    <property type="entry name" value="ZF_CCHC"/>
    <property type="match status" value="1"/>
</dbReference>
<dbReference type="GO" id="GO:0003676">
    <property type="term" value="F:nucleic acid binding"/>
    <property type="evidence" value="ECO:0007669"/>
    <property type="project" value="InterPro"/>
</dbReference>
<feature type="region of interest" description="Disordered" evidence="5">
    <location>
        <begin position="564"/>
        <end position="620"/>
    </location>
</feature>
<feature type="region of interest" description="Disordered" evidence="5">
    <location>
        <begin position="513"/>
        <end position="544"/>
    </location>
</feature>
<dbReference type="AlphaFoldDB" id="A0A3Q7YGH8"/>
<dbReference type="GeneID" id="101499422"/>
<sequence length="620" mass="71032">METKKNLYFKKNDGKRIIVRCEPECPFYMRISKRTSNEYWQLVSFTEDHTCNRRAKNKQAKTEWLAKKFVPMLRHTPEMKPNGLIVEALDKWGVKLSKYQAYRAKVRAIEMIQGAQREQYAHLREYADELRRSNPNSTVIIKCGMSDIGPVFERIYVCLEACKAAFANTCRPLIGLDACFLKGEYGGQLIAAVGKDGNNQMIPIAYAVVEAETKDSWQWFLDLLLEDLNNVQQKQYAFISDQQKGLVPAIANIGAHVEHRLCVKHLYGNWKKKTRATVVQDWEKAMQKIKAINEDAWKDMMQLPPSMWTRSAFRTDTQCDLQVNNMCEAFNMAVLEYRDKPIITLLEGLKHYITVRIVKQKELMLRYRGNICPRIQQILEKAKRAVGGWFPTWHGDNDFNLFSVTNGVDTYTVNLHTKTCACRKWDLTGIPCCHALVCIWHNKADPESYVSPYYSSGLVLVLLDLMVLFWFSSGLLCSNFVVVWFWKTNFLTCYSYIIMPSNGPKLWHASNGDPINPPIMRRAPGRPKKKRNKSNDESKGSNKLPRQFATVKCKNCGKLGHNTRTCKGKSATDREIPKGGNNINRTKRAKTTRVGGDEGETPIILSQDSQAPQIQDSQIN</sequence>
<dbReference type="PaxDb" id="3827-XP_004504917.1"/>
<feature type="domain" description="SWIM-type" evidence="8">
    <location>
        <begin position="411"/>
        <end position="443"/>
    </location>
</feature>
<reference evidence="10" key="2">
    <citation type="submission" date="2025-08" db="UniProtKB">
        <authorList>
            <consortium name="RefSeq"/>
        </authorList>
    </citation>
    <scope>IDENTIFICATION</scope>
    <source>
        <tissue evidence="10">Etiolated seedlings</tissue>
    </source>
</reference>
<dbReference type="GO" id="GO:0008270">
    <property type="term" value="F:zinc ion binding"/>
    <property type="evidence" value="ECO:0007669"/>
    <property type="project" value="UniProtKB-KW"/>
</dbReference>
<dbReference type="PANTHER" id="PTHR31973:SF187">
    <property type="entry name" value="MUTATOR TRANSPOSASE MUDRA PROTEIN"/>
    <property type="match status" value="1"/>
</dbReference>
<dbReference type="InterPro" id="IPR007527">
    <property type="entry name" value="Znf_SWIM"/>
</dbReference>